<keyword evidence="2 4" id="KW-0238">DNA-binding</keyword>
<dbReference type="Gene3D" id="1.10.357.10">
    <property type="entry name" value="Tetracycline Repressor, domain 2"/>
    <property type="match status" value="1"/>
</dbReference>
<dbReference type="eggNOG" id="COG1309">
    <property type="taxonomic scope" value="Bacteria"/>
</dbReference>
<dbReference type="AlphaFoldDB" id="A0A017T555"/>
<dbReference type="PANTHER" id="PTHR47506">
    <property type="entry name" value="TRANSCRIPTIONAL REGULATORY PROTEIN"/>
    <property type="match status" value="1"/>
</dbReference>
<dbReference type="PANTHER" id="PTHR47506:SF3">
    <property type="entry name" value="HTH-TYPE TRANSCRIPTIONAL REGULATOR LMRA"/>
    <property type="match status" value="1"/>
</dbReference>
<dbReference type="InterPro" id="IPR036271">
    <property type="entry name" value="Tet_transcr_reg_TetR-rel_C_sf"/>
</dbReference>
<evidence type="ECO:0000256" key="2">
    <source>
        <dbReference type="ARBA" id="ARBA00023125"/>
    </source>
</evidence>
<evidence type="ECO:0000256" key="3">
    <source>
        <dbReference type="ARBA" id="ARBA00023163"/>
    </source>
</evidence>
<dbReference type="Pfam" id="PF21993">
    <property type="entry name" value="TetR_C_13_2"/>
    <property type="match status" value="1"/>
</dbReference>
<evidence type="ECO:0000313" key="6">
    <source>
        <dbReference type="EMBL" id="EYF04112.1"/>
    </source>
</evidence>
<dbReference type="PROSITE" id="PS50977">
    <property type="entry name" value="HTH_TETR_2"/>
    <property type="match status" value="1"/>
</dbReference>
<dbReference type="InterPro" id="IPR054156">
    <property type="entry name" value="YxaF_TetR_C"/>
</dbReference>
<dbReference type="GO" id="GO:0003677">
    <property type="term" value="F:DNA binding"/>
    <property type="evidence" value="ECO:0007669"/>
    <property type="project" value="UniProtKB-UniRule"/>
</dbReference>
<dbReference type="STRING" id="1192034.CAP_4795"/>
<dbReference type="Pfam" id="PF00440">
    <property type="entry name" value="TetR_N"/>
    <property type="match status" value="1"/>
</dbReference>
<evidence type="ECO:0000313" key="7">
    <source>
        <dbReference type="Proteomes" id="UP000019678"/>
    </source>
</evidence>
<keyword evidence="7" id="KW-1185">Reference proteome</keyword>
<organism evidence="6 7">
    <name type="scientific">Chondromyces apiculatus DSM 436</name>
    <dbReference type="NCBI Taxonomy" id="1192034"/>
    <lineage>
        <taxon>Bacteria</taxon>
        <taxon>Pseudomonadati</taxon>
        <taxon>Myxococcota</taxon>
        <taxon>Polyangia</taxon>
        <taxon>Polyangiales</taxon>
        <taxon>Polyangiaceae</taxon>
        <taxon>Chondromyces</taxon>
    </lineage>
</organism>
<feature type="domain" description="HTH tetR-type" evidence="5">
    <location>
        <begin position="1"/>
        <end position="59"/>
    </location>
</feature>
<gene>
    <name evidence="6" type="ORF">CAP_4795</name>
</gene>
<proteinExistence type="predicted"/>
<keyword evidence="3" id="KW-0804">Transcription</keyword>
<dbReference type="Proteomes" id="UP000019678">
    <property type="component" value="Unassembled WGS sequence"/>
</dbReference>
<comment type="caution">
    <text evidence="6">The sequence shown here is derived from an EMBL/GenBank/DDBJ whole genome shotgun (WGS) entry which is preliminary data.</text>
</comment>
<protein>
    <submittedName>
        <fullName evidence="6">Transcriptional regulator, TetR family</fullName>
    </submittedName>
</protein>
<reference evidence="6 7" key="1">
    <citation type="submission" date="2013-05" db="EMBL/GenBank/DDBJ databases">
        <title>Genome assembly of Chondromyces apiculatus DSM 436.</title>
        <authorList>
            <person name="Sharma G."/>
            <person name="Khatri I."/>
            <person name="Kaur C."/>
            <person name="Mayilraj S."/>
            <person name="Subramanian S."/>
        </authorList>
    </citation>
    <scope>NUCLEOTIDE SEQUENCE [LARGE SCALE GENOMIC DNA]</scope>
    <source>
        <strain evidence="6 7">DSM 436</strain>
    </source>
</reference>
<dbReference type="SUPFAM" id="SSF48498">
    <property type="entry name" value="Tetracyclin repressor-like, C-terminal domain"/>
    <property type="match status" value="1"/>
</dbReference>
<evidence type="ECO:0000259" key="5">
    <source>
        <dbReference type="PROSITE" id="PS50977"/>
    </source>
</evidence>
<name>A0A017T555_9BACT</name>
<evidence type="ECO:0000256" key="4">
    <source>
        <dbReference type="PROSITE-ProRule" id="PRU00335"/>
    </source>
</evidence>
<keyword evidence="1" id="KW-0805">Transcription regulation</keyword>
<feature type="DNA-binding region" description="H-T-H motif" evidence="4">
    <location>
        <begin position="22"/>
        <end position="41"/>
    </location>
</feature>
<sequence>MRERMVEAAAQLLSRQGLQATSFSEVLEVTGAPRGSVYHHFPEGKDQLVAAAVDLAGTHLLDLIEKKAGASAEEVTEHFLLIWRTILSRSQMKSGCAVLAVTVATDSHALLNHAAAVFRGVRARLAALLEQGGLASGEAAQFAATLVASSEGAVVLSRAEQSMEPFELVAAQLRDQIRRMVTKP</sequence>
<dbReference type="InterPro" id="IPR009057">
    <property type="entry name" value="Homeodomain-like_sf"/>
</dbReference>
<evidence type="ECO:0000256" key="1">
    <source>
        <dbReference type="ARBA" id="ARBA00023015"/>
    </source>
</evidence>
<dbReference type="EMBL" id="ASRX01000038">
    <property type="protein sequence ID" value="EYF04112.1"/>
    <property type="molecule type" value="Genomic_DNA"/>
</dbReference>
<dbReference type="InterPro" id="IPR001647">
    <property type="entry name" value="HTH_TetR"/>
</dbReference>
<dbReference type="SUPFAM" id="SSF46689">
    <property type="entry name" value="Homeodomain-like"/>
    <property type="match status" value="1"/>
</dbReference>
<accession>A0A017T555</accession>